<dbReference type="EMBL" id="JAVHNS010000005">
    <property type="protein sequence ID" value="KAK6354189.1"/>
    <property type="molecule type" value="Genomic_DNA"/>
</dbReference>
<proteinExistence type="predicted"/>
<dbReference type="InterPro" id="IPR000254">
    <property type="entry name" value="CBD"/>
</dbReference>
<gene>
    <name evidence="4" type="ORF">TWF730_008601</name>
</gene>
<keyword evidence="5" id="KW-1185">Reference proteome</keyword>
<keyword evidence="1 2" id="KW-0732">Signal</keyword>
<sequence length="318" mass="34443">MWQLSPASLWRFIFFLSLATNCSASYLKALYIALFGCWPPPNSGAGKRSIGALEDTLWVRDLPANQVLEKLKRQANPSTCGCLETKSEFYDITALETYMATPFGRCDIRASTSNLCPTDHLCACQNNETSICLPTAIQTITECGTPYSGPTTHTTTQFTWLLSSPLSDFAFPTEQCGGTLAAAATIPWEPTQTVCPATQSCVCQTASRFSRCIDTTDIASNGIPATCLTCKYEFNYNLPPPSATARLGGQCGGRCWTGPTNCPTSATCFTETLPTPGGYAECALSNPSRRLKVRQEGHEVLDVNLPARVQAMATPIYF</sequence>
<feature type="domain" description="CBM1" evidence="3">
    <location>
        <begin position="243"/>
        <end position="283"/>
    </location>
</feature>
<dbReference type="GO" id="GO:0005975">
    <property type="term" value="P:carbohydrate metabolic process"/>
    <property type="evidence" value="ECO:0007669"/>
    <property type="project" value="InterPro"/>
</dbReference>
<dbReference type="InterPro" id="IPR035971">
    <property type="entry name" value="CBD_sf"/>
</dbReference>
<name>A0AAV9V5Y2_9PEZI</name>
<dbReference type="AlphaFoldDB" id="A0AAV9V5Y2"/>
<evidence type="ECO:0000313" key="4">
    <source>
        <dbReference type="EMBL" id="KAK6354189.1"/>
    </source>
</evidence>
<evidence type="ECO:0000256" key="1">
    <source>
        <dbReference type="ARBA" id="ARBA00022729"/>
    </source>
</evidence>
<reference evidence="4 5" key="1">
    <citation type="submission" date="2019-10" db="EMBL/GenBank/DDBJ databases">
        <authorList>
            <person name="Palmer J.M."/>
        </authorList>
    </citation>
    <scope>NUCLEOTIDE SEQUENCE [LARGE SCALE GENOMIC DNA]</scope>
    <source>
        <strain evidence="4 5">TWF730</strain>
    </source>
</reference>
<evidence type="ECO:0000313" key="5">
    <source>
        <dbReference type="Proteomes" id="UP001373714"/>
    </source>
</evidence>
<evidence type="ECO:0000259" key="3">
    <source>
        <dbReference type="PROSITE" id="PS51164"/>
    </source>
</evidence>
<dbReference type="GO" id="GO:0030248">
    <property type="term" value="F:cellulose binding"/>
    <property type="evidence" value="ECO:0007669"/>
    <property type="project" value="InterPro"/>
</dbReference>
<dbReference type="PROSITE" id="PS51164">
    <property type="entry name" value="CBM1_2"/>
    <property type="match status" value="1"/>
</dbReference>
<dbReference type="Proteomes" id="UP001373714">
    <property type="component" value="Unassembled WGS sequence"/>
</dbReference>
<comment type="caution">
    <text evidence="4">The sequence shown here is derived from an EMBL/GenBank/DDBJ whole genome shotgun (WGS) entry which is preliminary data.</text>
</comment>
<dbReference type="SUPFAM" id="SSF57180">
    <property type="entry name" value="Cellulose-binding domain"/>
    <property type="match status" value="1"/>
</dbReference>
<dbReference type="GO" id="GO:0005576">
    <property type="term" value="C:extracellular region"/>
    <property type="evidence" value="ECO:0007669"/>
    <property type="project" value="InterPro"/>
</dbReference>
<evidence type="ECO:0000256" key="2">
    <source>
        <dbReference type="SAM" id="SignalP"/>
    </source>
</evidence>
<protein>
    <recommendedName>
        <fullName evidence="3">CBM1 domain-containing protein</fullName>
    </recommendedName>
</protein>
<accession>A0AAV9V5Y2</accession>
<organism evidence="4 5">
    <name type="scientific">Orbilia blumenaviensis</name>
    <dbReference type="NCBI Taxonomy" id="1796055"/>
    <lineage>
        <taxon>Eukaryota</taxon>
        <taxon>Fungi</taxon>
        <taxon>Dikarya</taxon>
        <taxon>Ascomycota</taxon>
        <taxon>Pezizomycotina</taxon>
        <taxon>Orbiliomycetes</taxon>
        <taxon>Orbiliales</taxon>
        <taxon>Orbiliaceae</taxon>
        <taxon>Orbilia</taxon>
    </lineage>
</organism>
<feature type="signal peptide" evidence="2">
    <location>
        <begin position="1"/>
        <end position="24"/>
    </location>
</feature>
<feature type="chain" id="PRO_5043631395" description="CBM1 domain-containing protein" evidence="2">
    <location>
        <begin position="25"/>
        <end position="318"/>
    </location>
</feature>
<dbReference type="Pfam" id="PF00734">
    <property type="entry name" value="CBM_1"/>
    <property type="match status" value="1"/>
</dbReference>